<dbReference type="InterPro" id="IPR030678">
    <property type="entry name" value="Peptide/Ni-bd"/>
</dbReference>
<comment type="similarity">
    <text evidence="2">Belongs to the bacterial solute-binding protein 5 family.</text>
</comment>
<dbReference type="GO" id="GO:1904680">
    <property type="term" value="F:peptide transmembrane transporter activity"/>
    <property type="evidence" value="ECO:0007669"/>
    <property type="project" value="TreeGrafter"/>
</dbReference>
<dbReference type="FunCoup" id="A0A1B1ALH6">
    <property type="interactions" value="163"/>
</dbReference>
<reference evidence="6 7" key="1">
    <citation type="submission" date="2015-11" db="EMBL/GenBank/DDBJ databases">
        <title>Whole-Genome Sequence of Candidatus Oderbacter manganicum from the National Park Lower Oder Valley, Germany.</title>
        <authorList>
            <person name="Braun B."/>
            <person name="Liere K."/>
            <person name="Szewzyk U."/>
        </authorList>
    </citation>
    <scope>NUCLEOTIDE SEQUENCE [LARGE SCALE GENOMIC DNA]</scope>
    <source>
        <strain evidence="6 7">OTSz_A_272</strain>
    </source>
</reference>
<dbReference type="PANTHER" id="PTHR30290:SF10">
    <property type="entry name" value="PERIPLASMIC OLIGOPEPTIDE-BINDING PROTEIN-RELATED"/>
    <property type="match status" value="1"/>
</dbReference>
<dbReference type="AlphaFoldDB" id="A0A1B1ALH6"/>
<comment type="subcellular location">
    <subcellularLocation>
        <location evidence="1">Periplasm</location>
    </subcellularLocation>
</comment>
<dbReference type="Proteomes" id="UP000092498">
    <property type="component" value="Chromosome"/>
</dbReference>
<dbReference type="FunFam" id="3.90.76.10:FF:000001">
    <property type="entry name" value="Oligopeptide ABC transporter substrate-binding protein"/>
    <property type="match status" value="1"/>
</dbReference>
<dbReference type="EMBL" id="CP013244">
    <property type="protein sequence ID" value="ANP47428.1"/>
    <property type="molecule type" value="Genomic_DNA"/>
</dbReference>
<dbReference type="InterPro" id="IPR000914">
    <property type="entry name" value="SBP_5_dom"/>
</dbReference>
<feature type="domain" description="Solute-binding protein family 5" evidence="5">
    <location>
        <begin position="82"/>
        <end position="461"/>
    </location>
</feature>
<dbReference type="OrthoDB" id="9803988at2"/>
<dbReference type="InterPro" id="IPR006311">
    <property type="entry name" value="TAT_signal"/>
</dbReference>
<proteinExistence type="inferred from homology"/>
<name>A0A1B1ALH6_9PROT</name>
<dbReference type="Gene3D" id="3.10.105.10">
    <property type="entry name" value="Dipeptide-binding Protein, Domain 3"/>
    <property type="match status" value="1"/>
</dbReference>
<dbReference type="PIRSF" id="PIRSF002741">
    <property type="entry name" value="MppA"/>
    <property type="match status" value="1"/>
</dbReference>
<dbReference type="PANTHER" id="PTHR30290">
    <property type="entry name" value="PERIPLASMIC BINDING COMPONENT OF ABC TRANSPORTER"/>
    <property type="match status" value="1"/>
</dbReference>
<dbReference type="GO" id="GO:0015833">
    <property type="term" value="P:peptide transport"/>
    <property type="evidence" value="ECO:0007669"/>
    <property type="project" value="TreeGrafter"/>
</dbReference>
<dbReference type="Gene3D" id="3.40.190.10">
    <property type="entry name" value="Periplasmic binding protein-like II"/>
    <property type="match status" value="1"/>
</dbReference>
<dbReference type="Gene3D" id="3.90.76.10">
    <property type="entry name" value="Dipeptide-binding Protein, Domain 1"/>
    <property type="match status" value="1"/>
</dbReference>
<dbReference type="InParanoid" id="A0A1B1ALH6"/>
<gene>
    <name evidence="6" type="ORF">ATE48_16675</name>
</gene>
<evidence type="ECO:0000256" key="3">
    <source>
        <dbReference type="ARBA" id="ARBA00022448"/>
    </source>
</evidence>
<dbReference type="SUPFAM" id="SSF53850">
    <property type="entry name" value="Periplasmic binding protein-like II"/>
    <property type="match status" value="1"/>
</dbReference>
<evidence type="ECO:0000313" key="6">
    <source>
        <dbReference type="EMBL" id="ANP47428.1"/>
    </source>
</evidence>
<dbReference type="GO" id="GO:0030288">
    <property type="term" value="C:outer membrane-bounded periplasmic space"/>
    <property type="evidence" value="ECO:0007669"/>
    <property type="project" value="UniProtKB-ARBA"/>
</dbReference>
<dbReference type="KEGG" id="cbot:ATE48_16675"/>
<evidence type="ECO:0000256" key="4">
    <source>
        <dbReference type="ARBA" id="ARBA00022729"/>
    </source>
</evidence>
<dbReference type="GO" id="GO:0043190">
    <property type="term" value="C:ATP-binding cassette (ABC) transporter complex"/>
    <property type="evidence" value="ECO:0007669"/>
    <property type="project" value="InterPro"/>
</dbReference>
<dbReference type="Pfam" id="PF00496">
    <property type="entry name" value="SBP_bac_5"/>
    <property type="match status" value="1"/>
</dbReference>
<dbReference type="STRING" id="1759059.ATE48_16675"/>
<protein>
    <submittedName>
        <fullName evidence="6">Peptide ABC transporter substrate-binding protein</fullName>
    </submittedName>
</protein>
<accession>A0A1B1ALH6</accession>
<evidence type="ECO:0000259" key="5">
    <source>
        <dbReference type="Pfam" id="PF00496"/>
    </source>
</evidence>
<keyword evidence="4" id="KW-0732">Signal</keyword>
<evidence type="ECO:0000313" key="7">
    <source>
        <dbReference type="Proteomes" id="UP000092498"/>
    </source>
</evidence>
<dbReference type="RefSeq" id="WP_066773538.1">
    <property type="nucleotide sequence ID" value="NZ_CP013244.1"/>
</dbReference>
<sequence length="543" mass="61651">MAAFWTDRRRLLAGVGGLTAAASLGACANGKITGFDREKRSLDICNQGEPLSLDPHKASGQWENNIIGNMFVGLTTENAKAEPIPGMAERWETSEDGRTWTFYLRRAQWSDGEACDAHDFEFAIKRILDPANLAEYAAILYPIKNAEAVNQGHMAPDTVGVTALDDLTLEIKLEHPAPYLPELLMHYTAYPVPKHIVEAHGDDWVHPENIAVNGAFTLIKWWSNYIVHLERNPHFFDAANVVMNDLYFYPSNDVNASARRVMSGEAGWSTRFPSNQVETLRRDLPGYVRVAPYLTCNYFSFNVTKPPFNDVRVRQALAMAYDRDWVAANIYRTGEQAAYKFVPPGISNYPNTARYPWADQSIEQRREEAVRLLRAAGYGPDNPLRFEYSHRNTSDNPRVAVVVQNNWREIAPWVTVELRGVETQVHYANLRAKNFDVGDGGWIADYNDAKNYLYLFETRTGPQNYPGYSNPEYDRLVHESDFEADATRRGEMMARAEQIALTDAVICMSVFINSTNLVHPDLTGYEDNLNDYHRARWFGIKND</sequence>
<dbReference type="InterPro" id="IPR039424">
    <property type="entry name" value="SBP_5"/>
</dbReference>
<dbReference type="CDD" id="cd08504">
    <property type="entry name" value="PBP2_OppA"/>
    <property type="match status" value="1"/>
</dbReference>
<organism evidence="6 7">
    <name type="scientific">Candidatus Viadribacter manganicus</name>
    <dbReference type="NCBI Taxonomy" id="1759059"/>
    <lineage>
        <taxon>Bacteria</taxon>
        <taxon>Pseudomonadati</taxon>
        <taxon>Pseudomonadota</taxon>
        <taxon>Alphaproteobacteria</taxon>
        <taxon>Hyphomonadales</taxon>
        <taxon>Hyphomonadaceae</taxon>
        <taxon>Candidatus Viadribacter</taxon>
    </lineage>
</organism>
<keyword evidence="3" id="KW-0813">Transport</keyword>
<keyword evidence="7" id="KW-1185">Reference proteome</keyword>
<evidence type="ECO:0000256" key="1">
    <source>
        <dbReference type="ARBA" id="ARBA00004418"/>
    </source>
</evidence>
<dbReference type="PROSITE" id="PS51318">
    <property type="entry name" value="TAT"/>
    <property type="match status" value="1"/>
</dbReference>
<evidence type="ECO:0000256" key="2">
    <source>
        <dbReference type="ARBA" id="ARBA00005695"/>
    </source>
</evidence>